<accession>A0AA91TGF7</accession>
<sequence>MEPTGWKVPRGKPVEPALDGRLCKHKPHACVTGSRGRFRRQKRWYRGTLFRPFAKKEEKRFLLACRFAGRLGNPTHAIQPAKEGRTR</sequence>
<name>A0AA91TGF7_9BACL</name>
<reference evidence="1 2" key="1">
    <citation type="submission" date="2017-05" db="EMBL/GenBank/DDBJ databases">
        <title>The genome sequence of Geobacillus thermocatenulatus DSM 730.</title>
        <authorList>
            <person name="Ramaloko W.T."/>
            <person name="Koen N."/>
            <person name="Polliack S."/>
            <person name="Aliyu H."/>
            <person name="Lebre P."/>
            <person name="Mohr T."/>
            <person name="Oswald F."/>
            <person name="Zwick M."/>
            <person name="Neumann A."/>
            <person name="Syldatk C."/>
            <person name="Cowan D."/>
            <person name="De Maayer P."/>
        </authorList>
    </citation>
    <scope>NUCLEOTIDE SEQUENCE [LARGE SCALE GENOMIC DNA]</scope>
    <source>
        <strain evidence="1 2">BGSC 93A1</strain>
    </source>
</reference>
<proteinExistence type="predicted"/>
<organism evidence="1 2">
    <name type="scientific">Geobacillus thermocatenulatus</name>
    <dbReference type="NCBI Taxonomy" id="33938"/>
    <lineage>
        <taxon>Bacteria</taxon>
        <taxon>Bacillati</taxon>
        <taxon>Bacillota</taxon>
        <taxon>Bacilli</taxon>
        <taxon>Bacillales</taxon>
        <taxon>Anoxybacillaceae</taxon>
        <taxon>Geobacillus</taxon>
        <taxon>Geobacillus thermoleovorans group</taxon>
    </lineage>
</organism>
<dbReference type="AlphaFoldDB" id="A0AA91TGF7"/>
<dbReference type="Proteomes" id="UP000198378">
    <property type="component" value="Unassembled WGS sequence"/>
</dbReference>
<comment type="caution">
    <text evidence="1">The sequence shown here is derived from an EMBL/GenBank/DDBJ whole genome shotgun (WGS) entry which is preliminary data.</text>
</comment>
<evidence type="ECO:0000313" key="2">
    <source>
        <dbReference type="Proteomes" id="UP000198378"/>
    </source>
</evidence>
<gene>
    <name evidence="1" type="ORF">B9L19_08675</name>
</gene>
<keyword evidence="2" id="KW-1185">Reference proteome</keyword>
<protein>
    <submittedName>
        <fullName evidence="1">Uncharacterized protein</fullName>
    </submittedName>
</protein>
<evidence type="ECO:0000313" key="1">
    <source>
        <dbReference type="EMBL" id="OXB90053.1"/>
    </source>
</evidence>
<dbReference type="EMBL" id="NEWK01000001">
    <property type="protein sequence ID" value="OXB90053.1"/>
    <property type="molecule type" value="Genomic_DNA"/>
</dbReference>